<evidence type="ECO:0000313" key="3">
    <source>
        <dbReference type="Proteomes" id="UP001494902"/>
    </source>
</evidence>
<name>A0ABV1K8F2_9PSEU</name>
<gene>
    <name evidence="2" type="ORF">WIS52_09825</name>
</gene>
<sequence length="142" mass="14993">MAEEREKGTPTREPVPENVRVAGVLVGLQGLTGVVVAVVLGVRAVGADGARVYYGLAESGIFLLLGGAVVGLGYGLFRGVHGCRTPAIVVQLLLLPVVYSVIGPSGQLLWGIVCGLFVVLTFLLLISEQSRRWSMGDEYPED</sequence>
<protein>
    <recommendedName>
        <fullName evidence="4">Integral membrane protein</fullName>
    </recommendedName>
</protein>
<dbReference type="EMBL" id="JBEDNQ010000003">
    <property type="protein sequence ID" value="MEQ3550769.1"/>
    <property type="molecule type" value="Genomic_DNA"/>
</dbReference>
<evidence type="ECO:0008006" key="4">
    <source>
        <dbReference type="Google" id="ProtNLM"/>
    </source>
</evidence>
<evidence type="ECO:0000256" key="1">
    <source>
        <dbReference type="SAM" id="Phobius"/>
    </source>
</evidence>
<accession>A0ABV1K8F2</accession>
<keyword evidence="1" id="KW-0472">Membrane</keyword>
<dbReference type="Proteomes" id="UP001494902">
    <property type="component" value="Unassembled WGS sequence"/>
</dbReference>
<proteinExistence type="predicted"/>
<keyword evidence="1" id="KW-1133">Transmembrane helix</keyword>
<organism evidence="2 3">
    <name type="scientific">Pseudonocardia nematodicida</name>
    <dbReference type="NCBI Taxonomy" id="1206997"/>
    <lineage>
        <taxon>Bacteria</taxon>
        <taxon>Bacillati</taxon>
        <taxon>Actinomycetota</taxon>
        <taxon>Actinomycetes</taxon>
        <taxon>Pseudonocardiales</taxon>
        <taxon>Pseudonocardiaceae</taxon>
        <taxon>Pseudonocardia</taxon>
    </lineage>
</organism>
<evidence type="ECO:0000313" key="2">
    <source>
        <dbReference type="EMBL" id="MEQ3550769.1"/>
    </source>
</evidence>
<keyword evidence="1" id="KW-0812">Transmembrane</keyword>
<feature type="transmembrane region" description="Helical" evidence="1">
    <location>
        <begin position="21"/>
        <end position="46"/>
    </location>
</feature>
<feature type="transmembrane region" description="Helical" evidence="1">
    <location>
        <begin position="52"/>
        <end position="77"/>
    </location>
</feature>
<feature type="transmembrane region" description="Helical" evidence="1">
    <location>
        <begin position="108"/>
        <end position="126"/>
    </location>
</feature>
<feature type="transmembrane region" description="Helical" evidence="1">
    <location>
        <begin position="84"/>
        <end position="102"/>
    </location>
</feature>
<comment type="caution">
    <text evidence="2">The sequence shown here is derived from an EMBL/GenBank/DDBJ whole genome shotgun (WGS) entry which is preliminary data.</text>
</comment>
<keyword evidence="3" id="KW-1185">Reference proteome</keyword>
<reference evidence="2 3" key="1">
    <citation type="submission" date="2024-03" db="EMBL/GenBank/DDBJ databases">
        <title>Draft genome sequence of Pseudonocardia nematodicida JCM 31783.</title>
        <authorList>
            <person name="Butdee W."/>
            <person name="Duangmal K."/>
        </authorList>
    </citation>
    <scope>NUCLEOTIDE SEQUENCE [LARGE SCALE GENOMIC DNA]</scope>
    <source>
        <strain evidence="2 3">JCM 31783</strain>
    </source>
</reference>
<dbReference type="RefSeq" id="WP_349297818.1">
    <property type="nucleotide sequence ID" value="NZ_JBEDNQ010000003.1"/>
</dbReference>